<accession>A0ABT3RRD0</accession>
<dbReference type="Gene3D" id="3.40.50.360">
    <property type="match status" value="1"/>
</dbReference>
<dbReference type="Proteomes" id="UP001209885">
    <property type="component" value="Unassembled WGS sequence"/>
</dbReference>
<sequence length="180" mass="20429">MKRIVAFAGSNSSKSINMQLVNYVLSQLDSDQYEIERLDLNDFEMPIYSIDREKEHGIPEKAHQFREHFSNSDAIICSMAEHNNSYTVAFKNILDWSSRIDLNIFAGKKMLLMSASPGGYGGGNVMKAASSFFPKCDAEVVDTFSLPKFYNNFKDGKITNEEFDSELKNKIKGFENSLHE</sequence>
<evidence type="ECO:0000313" key="2">
    <source>
        <dbReference type="EMBL" id="MCX2744123.1"/>
    </source>
</evidence>
<comment type="caution">
    <text evidence="2">The sequence shown here is derived from an EMBL/GenBank/DDBJ whole genome shotgun (WGS) entry which is preliminary data.</text>
</comment>
<name>A0ABT3RRD0_9BACT</name>
<proteinExistence type="predicted"/>
<evidence type="ECO:0000259" key="1">
    <source>
        <dbReference type="Pfam" id="PF03358"/>
    </source>
</evidence>
<dbReference type="EMBL" id="JAPFQN010000005">
    <property type="protein sequence ID" value="MCX2744123.1"/>
    <property type="molecule type" value="Genomic_DNA"/>
</dbReference>
<keyword evidence="3" id="KW-1185">Reference proteome</keyword>
<dbReference type="PANTHER" id="PTHR30543">
    <property type="entry name" value="CHROMATE REDUCTASE"/>
    <property type="match status" value="1"/>
</dbReference>
<protein>
    <submittedName>
        <fullName evidence="2">NAD(P)H-dependent oxidoreductase</fullName>
    </submittedName>
</protein>
<feature type="domain" description="NADPH-dependent FMN reductase-like" evidence="1">
    <location>
        <begin position="3"/>
        <end position="144"/>
    </location>
</feature>
<dbReference type="RefSeq" id="WP_266056589.1">
    <property type="nucleotide sequence ID" value="NZ_JAPFQN010000005.1"/>
</dbReference>
<gene>
    <name evidence="2" type="ORF">OO013_09615</name>
</gene>
<organism evidence="2 3">
    <name type="scientific">Mangrovivirga halotolerans</name>
    <dbReference type="NCBI Taxonomy" id="2993936"/>
    <lineage>
        <taxon>Bacteria</taxon>
        <taxon>Pseudomonadati</taxon>
        <taxon>Bacteroidota</taxon>
        <taxon>Cytophagia</taxon>
        <taxon>Cytophagales</taxon>
        <taxon>Mangrovivirgaceae</taxon>
        <taxon>Mangrovivirga</taxon>
    </lineage>
</organism>
<reference evidence="2 3" key="1">
    <citation type="submission" date="2022-11" db="EMBL/GenBank/DDBJ databases">
        <title>The characterization of three novel Bacteroidetes species and genomic analysis of their roles in tidal elemental geochemical cycles.</title>
        <authorList>
            <person name="Ma K."/>
        </authorList>
    </citation>
    <scope>NUCLEOTIDE SEQUENCE [LARGE SCALE GENOMIC DNA]</scope>
    <source>
        <strain evidence="2 3">M17</strain>
    </source>
</reference>
<evidence type="ECO:0000313" key="3">
    <source>
        <dbReference type="Proteomes" id="UP001209885"/>
    </source>
</evidence>
<dbReference type="InterPro" id="IPR005025">
    <property type="entry name" value="FMN_Rdtase-like_dom"/>
</dbReference>
<dbReference type="InterPro" id="IPR029039">
    <property type="entry name" value="Flavoprotein-like_sf"/>
</dbReference>
<dbReference type="SUPFAM" id="SSF52218">
    <property type="entry name" value="Flavoproteins"/>
    <property type="match status" value="1"/>
</dbReference>
<dbReference type="InterPro" id="IPR050712">
    <property type="entry name" value="NAD(P)H-dep_reductase"/>
</dbReference>
<dbReference type="PANTHER" id="PTHR30543:SF21">
    <property type="entry name" value="NAD(P)H-DEPENDENT FMN REDUCTASE LOT6"/>
    <property type="match status" value="1"/>
</dbReference>
<dbReference type="Pfam" id="PF03358">
    <property type="entry name" value="FMN_red"/>
    <property type="match status" value="1"/>
</dbReference>